<dbReference type="SMART" id="SM00072">
    <property type="entry name" value="GuKc"/>
    <property type="match status" value="1"/>
</dbReference>
<accession>A0A1L6TD83</accession>
<evidence type="ECO:0000256" key="1">
    <source>
        <dbReference type="ARBA" id="ARBA00003531"/>
    </source>
</evidence>
<keyword evidence="6 13" id="KW-0963">Cytoplasm</keyword>
<dbReference type="EC" id="2.7.4.8" evidence="4 13"/>
<dbReference type="RefSeq" id="WP_017376510.1">
    <property type="nucleotide sequence ID" value="NZ_CP012508.1"/>
</dbReference>
<dbReference type="Pfam" id="PF00625">
    <property type="entry name" value="Guanylate_kin"/>
    <property type="match status" value="1"/>
</dbReference>
<dbReference type="HAMAP" id="MF_00328">
    <property type="entry name" value="Guanylate_kinase"/>
    <property type="match status" value="1"/>
</dbReference>
<dbReference type="CDD" id="cd00071">
    <property type="entry name" value="GMPK"/>
    <property type="match status" value="1"/>
</dbReference>
<evidence type="ECO:0000256" key="5">
    <source>
        <dbReference type="ARBA" id="ARBA00016296"/>
    </source>
</evidence>
<dbReference type="OrthoDB" id="9808150at2"/>
<comment type="function">
    <text evidence="1 13">Essential for recycling GMP and indirectly, cGMP.</text>
</comment>
<dbReference type="GO" id="GO:0004385">
    <property type="term" value="F:GMP kinase activity"/>
    <property type="evidence" value="ECO:0007669"/>
    <property type="project" value="UniProtKB-UniRule"/>
</dbReference>
<evidence type="ECO:0000256" key="8">
    <source>
        <dbReference type="ARBA" id="ARBA00022741"/>
    </source>
</evidence>
<reference evidence="14 15" key="1">
    <citation type="journal article" date="2014" name="Genome Announc.">
        <title>Comparative Genome Analysis of Two Isolates of the Fish Pathogen Piscirickettsia salmonis from Different Hosts Reveals Major Differences in Virulence-Associated Secretion Systems.</title>
        <authorList>
            <person name="Bohle H."/>
            <person name="Henriquez P."/>
            <person name="Grothusen H."/>
            <person name="Navas E."/>
            <person name="Sandoval A."/>
            <person name="Bustamante F."/>
            <person name="Bustos P."/>
            <person name="Mancilla M."/>
        </authorList>
    </citation>
    <scope>NUCLEOTIDE SEQUENCE [LARGE SCALE GENOMIC DNA]</scope>
    <source>
        <strain evidence="15">B1-32597</strain>
    </source>
</reference>
<evidence type="ECO:0000256" key="13">
    <source>
        <dbReference type="HAMAP-Rule" id="MF_00328"/>
    </source>
</evidence>
<sequence length="206" mass="23249">MSTTKGTLYIFSAPSGAGKTSLVKALTKTLTGINVSVSHTTRPMRHGEVNGTHYHFVSKGQFQSLIQKGQFLEHARVFGNDYGTSHAHIQEQLDRGLDIILEIDWQGGAQVRKLMPESISIFILPPSRQALQERLTGRGQDSTEVINQRLQEAHEEMQHFSEYDYLIINDDFDQALKELTAIVQAKRLKVEKQKITHLLLIEELLA</sequence>
<dbReference type="PANTHER" id="PTHR23117">
    <property type="entry name" value="GUANYLATE KINASE-RELATED"/>
    <property type="match status" value="1"/>
</dbReference>
<feature type="binding site" evidence="13">
    <location>
        <begin position="13"/>
        <end position="20"/>
    </location>
    <ligand>
        <name>ATP</name>
        <dbReference type="ChEBI" id="CHEBI:30616"/>
    </ligand>
</feature>
<dbReference type="AlphaFoldDB" id="A0A1L6TD83"/>
<evidence type="ECO:0000256" key="3">
    <source>
        <dbReference type="ARBA" id="ARBA00005790"/>
    </source>
</evidence>
<evidence type="ECO:0000256" key="9">
    <source>
        <dbReference type="ARBA" id="ARBA00022777"/>
    </source>
</evidence>
<evidence type="ECO:0000256" key="12">
    <source>
        <dbReference type="ARBA" id="ARBA00048594"/>
    </source>
</evidence>
<dbReference type="InterPro" id="IPR008145">
    <property type="entry name" value="GK/Ca_channel_bsu"/>
</dbReference>
<evidence type="ECO:0000313" key="15">
    <source>
        <dbReference type="Proteomes" id="UP000029558"/>
    </source>
</evidence>
<dbReference type="InterPro" id="IPR008144">
    <property type="entry name" value="Guanylate_kin-like_dom"/>
</dbReference>
<dbReference type="Gene3D" id="3.40.50.300">
    <property type="entry name" value="P-loop containing nucleotide triphosphate hydrolases"/>
    <property type="match status" value="1"/>
</dbReference>
<dbReference type="EMBL" id="CP012508">
    <property type="protein sequence ID" value="ALB23370.1"/>
    <property type="molecule type" value="Genomic_DNA"/>
</dbReference>
<comment type="subcellular location">
    <subcellularLocation>
        <location evidence="2 13">Cytoplasm</location>
    </subcellularLocation>
</comment>
<keyword evidence="10 13" id="KW-0067">ATP-binding</keyword>
<gene>
    <name evidence="13" type="primary">gmk</name>
    <name evidence="14" type="ORF">KU39_2190</name>
</gene>
<keyword evidence="8 13" id="KW-0547">Nucleotide-binding</keyword>
<comment type="catalytic activity">
    <reaction evidence="12 13">
        <text>GMP + ATP = GDP + ADP</text>
        <dbReference type="Rhea" id="RHEA:20780"/>
        <dbReference type="ChEBI" id="CHEBI:30616"/>
        <dbReference type="ChEBI" id="CHEBI:58115"/>
        <dbReference type="ChEBI" id="CHEBI:58189"/>
        <dbReference type="ChEBI" id="CHEBI:456216"/>
        <dbReference type="EC" id="2.7.4.8"/>
    </reaction>
</comment>
<evidence type="ECO:0000256" key="4">
    <source>
        <dbReference type="ARBA" id="ARBA00012961"/>
    </source>
</evidence>
<evidence type="ECO:0000256" key="2">
    <source>
        <dbReference type="ARBA" id="ARBA00004496"/>
    </source>
</evidence>
<dbReference type="GO" id="GO:0005829">
    <property type="term" value="C:cytosol"/>
    <property type="evidence" value="ECO:0007669"/>
    <property type="project" value="TreeGrafter"/>
</dbReference>
<dbReference type="PROSITE" id="PS50052">
    <property type="entry name" value="GUANYLATE_KINASE_2"/>
    <property type="match status" value="1"/>
</dbReference>
<dbReference type="PROSITE" id="PS00856">
    <property type="entry name" value="GUANYLATE_KINASE_1"/>
    <property type="match status" value="1"/>
</dbReference>
<comment type="similarity">
    <text evidence="3 13">Belongs to the guanylate kinase family.</text>
</comment>
<keyword evidence="7 13" id="KW-0808">Transferase</keyword>
<dbReference type="FunFam" id="3.30.63.10:FF:000002">
    <property type="entry name" value="Guanylate kinase 1"/>
    <property type="match status" value="1"/>
</dbReference>
<dbReference type="FunFam" id="3.40.50.300:FF:000855">
    <property type="entry name" value="Guanylate kinase"/>
    <property type="match status" value="1"/>
</dbReference>
<dbReference type="PANTHER" id="PTHR23117:SF13">
    <property type="entry name" value="GUANYLATE KINASE"/>
    <property type="match status" value="1"/>
</dbReference>
<dbReference type="SUPFAM" id="SSF52540">
    <property type="entry name" value="P-loop containing nucleoside triphosphate hydrolases"/>
    <property type="match status" value="1"/>
</dbReference>
<keyword evidence="9 13" id="KW-0418">Kinase</keyword>
<evidence type="ECO:0000256" key="10">
    <source>
        <dbReference type="ARBA" id="ARBA00022840"/>
    </source>
</evidence>
<dbReference type="InterPro" id="IPR027417">
    <property type="entry name" value="P-loop_NTPase"/>
</dbReference>
<dbReference type="NCBIfam" id="TIGR03263">
    <property type="entry name" value="guanyl_kin"/>
    <property type="match status" value="1"/>
</dbReference>
<dbReference type="GO" id="GO:0005524">
    <property type="term" value="F:ATP binding"/>
    <property type="evidence" value="ECO:0007669"/>
    <property type="project" value="UniProtKB-UniRule"/>
</dbReference>
<dbReference type="Proteomes" id="UP000029558">
    <property type="component" value="Chromosome"/>
</dbReference>
<dbReference type="InterPro" id="IPR017665">
    <property type="entry name" value="Guanylate_kinase"/>
</dbReference>
<dbReference type="Gene3D" id="3.30.63.10">
    <property type="entry name" value="Guanylate Kinase phosphate binding domain"/>
    <property type="match status" value="1"/>
</dbReference>
<dbReference type="InterPro" id="IPR020590">
    <property type="entry name" value="Guanylate_kinase_CS"/>
</dbReference>
<evidence type="ECO:0000313" key="14">
    <source>
        <dbReference type="EMBL" id="ALB23370.1"/>
    </source>
</evidence>
<proteinExistence type="inferred from homology"/>
<evidence type="ECO:0000256" key="7">
    <source>
        <dbReference type="ARBA" id="ARBA00022679"/>
    </source>
</evidence>
<protein>
    <recommendedName>
        <fullName evidence="5 13">Guanylate kinase</fullName>
        <ecNumber evidence="4 13">2.7.4.8</ecNumber>
    </recommendedName>
    <alternativeName>
        <fullName evidence="11 13">GMP kinase</fullName>
    </alternativeName>
</protein>
<organism evidence="14 15">
    <name type="scientific">Piscirickettsia salmonis</name>
    <dbReference type="NCBI Taxonomy" id="1238"/>
    <lineage>
        <taxon>Bacteria</taxon>
        <taxon>Pseudomonadati</taxon>
        <taxon>Pseudomonadota</taxon>
        <taxon>Gammaproteobacteria</taxon>
        <taxon>Thiotrichales</taxon>
        <taxon>Piscirickettsiaceae</taxon>
        <taxon>Piscirickettsia</taxon>
    </lineage>
</organism>
<evidence type="ECO:0000256" key="6">
    <source>
        <dbReference type="ARBA" id="ARBA00022490"/>
    </source>
</evidence>
<name>A0A1L6TD83_PISSA</name>
<evidence type="ECO:0000256" key="11">
    <source>
        <dbReference type="ARBA" id="ARBA00030128"/>
    </source>
</evidence>